<dbReference type="Proteomes" id="UP000005496">
    <property type="component" value="Unassembled WGS sequence"/>
</dbReference>
<sequence>MLIHYCNKINQQAQARFFIGLEHAKTARFYHGDKVFMREEFFLTPCSS</sequence>
<gene>
    <name evidence="1" type="ORF">Dthio_PD3716</name>
</gene>
<dbReference type="AlphaFoldDB" id="D6SK53"/>
<name>D6SK53_9BACT</name>
<keyword evidence="2" id="KW-1185">Reference proteome</keyword>
<comment type="caution">
    <text evidence="1">The sequence shown here is derived from an EMBL/GenBank/DDBJ whole genome shotgun (WGS) entry which is preliminary data.</text>
</comment>
<evidence type="ECO:0000313" key="1">
    <source>
        <dbReference type="EMBL" id="EFI36256.1"/>
    </source>
</evidence>
<accession>D6SK53</accession>
<organism evidence="1 2">
    <name type="scientific">Desulfonatronospira thiodismutans ASO3-1</name>
    <dbReference type="NCBI Taxonomy" id="555779"/>
    <lineage>
        <taxon>Bacteria</taxon>
        <taxon>Pseudomonadati</taxon>
        <taxon>Thermodesulfobacteriota</taxon>
        <taxon>Desulfovibrionia</taxon>
        <taxon>Desulfovibrionales</taxon>
        <taxon>Desulfonatronovibrionaceae</taxon>
        <taxon>Desulfonatronospira</taxon>
    </lineage>
</organism>
<evidence type="ECO:0000313" key="2">
    <source>
        <dbReference type="Proteomes" id="UP000005496"/>
    </source>
</evidence>
<reference evidence="1" key="1">
    <citation type="submission" date="2010-05" db="EMBL/GenBank/DDBJ databases">
        <title>The draft genome of Desulfonatronospira thiodismutans ASO3-1.</title>
        <authorList>
            <consortium name="US DOE Joint Genome Institute (JGI-PGF)"/>
            <person name="Lucas S."/>
            <person name="Copeland A."/>
            <person name="Lapidus A."/>
            <person name="Cheng J.-F."/>
            <person name="Bruce D."/>
            <person name="Goodwin L."/>
            <person name="Pitluck S."/>
            <person name="Chertkov O."/>
            <person name="Brettin T."/>
            <person name="Detter J.C."/>
            <person name="Han C."/>
            <person name="Land M.L."/>
            <person name="Hauser L."/>
            <person name="Kyrpides N."/>
            <person name="Mikhailova N."/>
            <person name="Muyzer G."/>
            <person name="Woyke T."/>
        </authorList>
    </citation>
    <scope>NUCLEOTIDE SEQUENCE [LARGE SCALE GENOMIC DNA]</scope>
    <source>
        <strain evidence="1">ASO3-1</strain>
    </source>
</reference>
<dbReference type="EMBL" id="ACJN02000001">
    <property type="protein sequence ID" value="EFI36256.1"/>
    <property type="molecule type" value="Genomic_DNA"/>
</dbReference>
<protein>
    <submittedName>
        <fullName evidence="1">Uncharacterized protein</fullName>
    </submittedName>
</protein>
<proteinExistence type="predicted"/>